<dbReference type="Proteomes" id="UP000275076">
    <property type="component" value="Unassembled WGS sequence"/>
</dbReference>
<keyword evidence="3 5" id="KW-0479">Metal-binding</keyword>
<comment type="caution">
    <text evidence="6">The sequence shown here is derived from an EMBL/GenBank/DDBJ whole genome shotgun (WGS) entry which is preliminary data.</text>
</comment>
<feature type="binding site" evidence="5">
    <location>
        <position position="180"/>
    </location>
    <ligand>
        <name>molybdate</name>
        <dbReference type="ChEBI" id="CHEBI:36264"/>
    </ligand>
</feature>
<dbReference type="InterPro" id="IPR050682">
    <property type="entry name" value="ModA/WtpA"/>
</dbReference>
<gene>
    <name evidence="6" type="primary">modA</name>
    <name evidence="6" type="ORF">D7Z54_08435</name>
</gene>
<dbReference type="InterPro" id="IPR005950">
    <property type="entry name" value="ModA"/>
</dbReference>
<evidence type="ECO:0000256" key="3">
    <source>
        <dbReference type="ARBA" id="ARBA00022723"/>
    </source>
</evidence>
<evidence type="ECO:0000313" key="6">
    <source>
        <dbReference type="EMBL" id="RSL33714.1"/>
    </source>
</evidence>
<dbReference type="GO" id="GO:0030973">
    <property type="term" value="F:molybdate ion binding"/>
    <property type="evidence" value="ECO:0007669"/>
    <property type="project" value="UniProtKB-ARBA"/>
</dbReference>
<dbReference type="EMBL" id="RBVX01000006">
    <property type="protein sequence ID" value="RSL33714.1"/>
    <property type="molecule type" value="Genomic_DNA"/>
</dbReference>
<keyword evidence="4" id="KW-0732">Signal</keyword>
<dbReference type="PANTHER" id="PTHR30632:SF0">
    <property type="entry name" value="SULFATE-BINDING PROTEIN"/>
    <property type="match status" value="1"/>
</dbReference>
<name>A0A3R9Q4X5_9BACI</name>
<organism evidence="6 7">
    <name type="scientific">Salibacterium salarium</name>
    <dbReference type="NCBI Taxonomy" id="284579"/>
    <lineage>
        <taxon>Bacteria</taxon>
        <taxon>Bacillati</taxon>
        <taxon>Bacillota</taxon>
        <taxon>Bacilli</taxon>
        <taxon>Bacillales</taxon>
        <taxon>Bacillaceae</taxon>
    </lineage>
</organism>
<dbReference type="RefSeq" id="WP_143006029.1">
    <property type="nucleotide sequence ID" value="NZ_RBVX01000006.1"/>
</dbReference>
<keyword evidence="2 5" id="KW-0500">Molybdenum</keyword>
<accession>A0A3R9Q4X5</accession>
<dbReference type="PIRSF" id="PIRSF004846">
    <property type="entry name" value="ModA"/>
    <property type="match status" value="1"/>
</dbReference>
<feature type="binding site" evidence="5">
    <location>
        <position position="43"/>
    </location>
    <ligand>
        <name>molybdate</name>
        <dbReference type="ChEBI" id="CHEBI:36264"/>
    </ligand>
</feature>
<dbReference type="PANTHER" id="PTHR30632">
    <property type="entry name" value="MOLYBDATE-BINDING PERIPLASMIC PROTEIN"/>
    <property type="match status" value="1"/>
</dbReference>
<evidence type="ECO:0000256" key="4">
    <source>
        <dbReference type="ARBA" id="ARBA00022729"/>
    </source>
</evidence>
<dbReference type="AlphaFoldDB" id="A0A3R9Q4X5"/>
<dbReference type="OrthoDB" id="9785015at2"/>
<sequence length="266" mass="29694">MIRPNKILYFTEIIAVFSLITGCSLSKDSSTKDMTIRISAASSLQDVMGEVETIVETRHPTMDVVFNYGSSGSLKQQLSQGAPIDLYLSASTDTVHALLEDETLKEKNVVNFLQNELVLIEPVNNTLHIEKIEDIIDDRFEKVAIGTPESVPAGKYAVETLKNMDVFQDVSPNFIQAKNVRQVLTYVENENVDAGFVYKTDAMLSDEVNIATEVDNNYHSPIIYPVAMTNRGAENDEVQALFNFFQSEEFKNIAEEYGFKAKVGTN</sequence>
<evidence type="ECO:0000256" key="5">
    <source>
        <dbReference type="PIRSR" id="PIRSR004846-1"/>
    </source>
</evidence>
<feature type="binding site" evidence="5">
    <location>
        <position position="153"/>
    </location>
    <ligand>
        <name>molybdate</name>
        <dbReference type="ChEBI" id="CHEBI:36264"/>
    </ligand>
</feature>
<dbReference type="SUPFAM" id="SSF53850">
    <property type="entry name" value="Periplasmic binding protein-like II"/>
    <property type="match status" value="1"/>
</dbReference>
<dbReference type="GO" id="GO:0015689">
    <property type="term" value="P:molybdate ion transport"/>
    <property type="evidence" value="ECO:0007669"/>
    <property type="project" value="InterPro"/>
</dbReference>
<dbReference type="GO" id="GO:1901359">
    <property type="term" value="F:tungstate binding"/>
    <property type="evidence" value="ECO:0007669"/>
    <property type="project" value="UniProtKB-ARBA"/>
</dbReference>
<dbReference type="Gene3D" id="3.40.190.10">
    <property type="entry name" value="Periplasmic binding protein-like II"/>
    <property type="match status" value="2"/>
</dbReference>
<dbReference type="Pfam" id="PF13531">
    <property type="entry name" value="SBP_bac_11"/>
    <property type="match status" value="1"/>
</dbReference>
<keyword evidence="7" id="KW-1185">Reference proteome</keyword>
<dbReference type="PROSITE" id="PS51257">
    <property type="entry name" value="PROKAR_LIPOPROTEIN"/>
    <property type="match status" value="1"/>
</dbReference>
<dbReference type="GO" id="GO:0046872">
    <property type="term" value="F:metal ion binding"/>
    <property type="evidence" value="ECO:0007669"/>
    <property type="project" value="UniProtKB-KW"/>
</dbReference>
<dbReference type="NCBIfam" id="TIGR01256">
    <property type="entry name" value="modA"/>
    <property type="match status" value="1"/>
</dbReference>
<comment type="similarity">
    <text evidence="1">Belongs to the bacterial solute-binding protein ModA family.</text>
</comment>
<proteinExistence type="inferred from homology"/>
<reference evidence="6 7" key="1">
    <citation type="submission" date="2018-10" db="EMBL/GenBank/DDBJ databases">
        <title>Draft genome sequence of Bacillus salarius IM0101, isolated from a hypersaline soil in Inner Mongolia, China.</title>
        <authorList>
            <person name="Yamprayoonswat W."/>
            <person name="Boonvisut S."/>
            <person name="Jumpathong W."/>
            <person name="Sittihan S."/>
            <person name="Ruangsuj P."/>
            <person name="Wanthongcharoen S."/>
            <person name="Thongpramul N."/>
            <person name="Pimmason S."/>
            <person name="Yu B."/>
            <person name="Yasawong M."/>
        </authorList>
    </citation>
    <scope>NUCLEOTIDE SEQUENCE [LARGE SCALE GENOMIC DNA]</scope>
    <source>
        <strain evidence="6 7">IM0101</strain>
    </source>
</reference>
<feature type="binding site" evidence="5">
    <location>
        <position position="198"/>
    </location>
    <ligand>
        <name>molybdate</name>
        <dbReference type="ChEBI" id="CHEBI:36264"/>
    </ligand>
</feature>
<evidence type="ECO:0000313" key="7">
    <source>
        <dbReference type="Proteomes" id="UP000275076"/>
    </source>
</evidence>
<dbReference type="FunFam" id="3.40.190.10:FF:000035">
    <property type="entry name" value="Molybdate ABC transporter substrate-binding protein"/>
    <property type="match status" value="1"/>
</dbReference>
<evidence type="ECO:0000256" key="1">
    <source>
        <dbReference type="ARBA" id="ARBA00009175"/>
    </source>
</evidence>
<feature type="binding site" evidence="5">
    <location>
        <position position="71"/>
    </location>
    <ligand>
        <name>molybdate</name>
        <dbReference type="ChEBI" id="CHEBI:36264"/>
    </ligand>
</feature>
<protein>
    <submittedName>
        <fullName evidence="6">Molybdate ABC transporter substrate-binding protein</fullName>
    </submittedName>
</protein>
<evidence type="ECO:0000256" key="2">
    <source>
        <dbReference type="ARBA" id="ARBA00022505"/>
    </source>
</evidence>